<evidence type="ECO:0000256" key="1">
    <source>
        <dbReference type="ARBA" id="ARBA00000900"/>
    </source>
</evidence>
<keyword evidence="10" id="KW-0472">Membrane</keyword>
<comment type="catalytic activity">
    <reaction evidence="1">
        <text>S-ubiquitinyl-[E2 ubiquitin-conjugating enzyme]-L-cysteine + [acceptor protein]-L-lysine = [E2 ubiquitin-conjugating enzyme]-L-cysteine + N(6)-ubiquitinyl-[acceptor protein]-L-lysine.</text>
        <dbReference type="EC" id="2.3.2.27"/>
    </reaction>
</comment>
<dbReference type="InterPro" id="IPR001841">
    <property type="entry name" value="Znf_RING"/>
</dbReference>
<dbReference type="Proteomes" id="UP000075243">
    <property type="component" value="Chromosome 1"/>
</dbReference>
<organism evidence="12 13">
    <name type="scientific">Cajanus cajan</name>
    <name type="common">Pigeon pea</name>
    <name type="synonym">Cajanus indicus</name>
    <dbReference type="NCBI Taxonomy" id="3821"/>
    <lineage>
        <taxon>Eukaryota</taxon>
        <taxon>Viridiplantae</taxon>
        <taxon>Streptophyta</taxon>
        <taxon>Embryophyta</taxon>
        <taxon>Tracheophyta</taxon>
        <taxon>Spermatophyta</taxon>
        <taxon>Magnoliopsida</taxon>
        <taxon>eudicotyledons</taxon>
        <taxon>Gunneridae</taxon>
        <taxon>Pentapetalae</taxon>
        <taxon>rosids</taxon>
        <taxon>fabids</taxon>
        <taxon>Fabales</taxon>
        <taxon>Fabaceae</taxon>
        <taxon>Papilionoideae</taxon>
        <taxon>50 kb inversion clade</taxon>
        <taxon>NPAAA clade</taxon>
        <taxon>indigoferoid/millettioid clade</taxon>
        <taxon>Phaseoleae</taxon>
        <taxon>Cajanus</taxon>
    </lineage>
</organism>
<dbReference type="Pfam" id="PF13639">
    <property type="entry name" value="zf-RING_2"/>
    <property type="match status" value="1"/>
</dbReference>
<feature type="transmembrane region" description="Helical" evidence="10">
    <location>
        <begin position="29"/>
        <end position="51"/>
    </location>
</feature>
<keyword evidence="13" id="KW-1185">Reference proteome</keyword>
<evidence type="ECO:0000313" key="12">
    <source>
        <dbReference type="EMBL" id="KYP75763.1"/>
    </source>
</evidence>
<accession>A0A151U8Y5</accession>
<dbReference type="PANTHER" id="PTHR46913:SF19">
    <property type="entry name" value="RING-TYPE E3 UBIQUITIN TRANSFERASE"/>
    <property type="match status" value="1"/>
</dbReference>
<keyword evidence="10" id="KW-1133">Transmembrane helix</keyword>
<evidence type="ECO:0000256" key="5">
    <source>
        <dbReference type="ARBA" id="ARBA00022723"/>
    </source>
</evidence>
<dbReference type="SMART" id="SM00184">
    <property type="entry name" value="RING"/>
    <property type="match status" value="1"/>
</dbReference>
<dbReference type="EMBL" id="CM003603">
    <property type="protein sequence ID" value="KYP75763.1"/>
    <property type="molecule type" value="Genomic_DNA"/>
</dbReference>
<evidence type="ECO:0000313" key="13">
    <source>
        <dbReference type="Proteomes" id="UP000075243"/>
    </source>
</evidence>
<protein>
    <recommendedName>
        <fullName evidence="3">RING-type E3 ubiquitin transferase</fullName>
        <ecNumber evidence="3">2.3.2.27</ecNumber>
    </recommendedName>
</protein>
<keyword evidence="7" id="KW-0833">Ubl conjugation pathway</keyword>
<evidence type="ECO:0000256" key="8">
    <source>
        <dbReference type="ARBA" id="ARBA00022833"/>
    </source>
</evidence>
<evidence type="ECO:0000256" key="9">
    <source>
        <dbReference type="PROSITE-ProRule" id="PRU00175"/>
    </source>
</evidence>
<dbReference type="AlphaFoldDB" id="A0A151U8Y5"/>
<comment type="pathway">
    <text evidence="2">Protein modification; protein ubiquitination.</text>
</comment>
<evidence type="ECO:0000256" key="3">
    <source>
        <dbReference type="ARBA" id="ARBA00012483"/>
    </source>
</evidence>
<proteinExistence type="predicted"/>
<feature type="domain" description="RING-type" evidence="11">
    <location>
        <begin position="132"/>
        <end position="174"/>
    </location>
</feature>
<dbReference type="OMA" id="CRAPIVH"/>
<evidence type="ECO:0000256" key="6">
    <source>
        <dbReference type="ARBA" id="ARBA00022771"/>
    </source>
</evidence>
<sequence>MPSPLHSPVSVTWFPPLFDEDDMHDKSHLLIIIEIVMAATACIIIFLATLYKILRYYYSRRSYVNRRNPPILFDIRGDSPFSDDEEQEQEQEQAIRHPVWFIHSEGLQQPIIDSITVCKYRKDEGLVIETECVVCLGEFQHEESLKLLPKCNHAFHVLCIDTWLRSHKTCPLCRAPIVHDGAGEDYEADSSVSNMNQGMEESVSDMNEEDSSDDGIQVLLEVSDHYSSIVIGSDSDVSTQEFEDEEELMKRCFSVNSSSDSMVFCDALDLNLDVGIAKQGSESSIDYKLHQRHISMRSSSHNTKFMFSRRSRSQSSILP</sequence>
<dbReference type="GO" id="GO:0016567">
    <property type="term" value="P:protein ubiquitination"/>
    <property type="evidence" value="ECO:0007669"/>
    <property type="project" value="UniProtKB-UniPathway"/>
</dbReference>
<evidence type="ECO:0000256" key="10">
    <source>
        <dbReference type="SAM" id="Phobius"/>
    </source>
</evidence>
<dbReference type="STRING" id="3821.A0A151U8Y5"/>
<keyword evidence="6 9" id="KW-0863">Zinc-finger</keyword>
<evidence type="ECO:0000256" key="4">
    <source>
        <dbReference type="ARBA" id="ARBA00022679"/>
    </source>
</evidence>
<dbReference type="GO" id="GO:0008270">
    <property type="term" value="F:zinc ion binding"/>
    <property type="evidence" value="ECO:0007669"/>
    <property type="project" value="UniProtKB-KW"/>
</dbReference>
<evidence type="ECO:0000256" key="2">
    <source>
        <dbReference type="ARBA" id="ARBA00004906"/>
    </source>
</evidence>
<dbReference type="CDD" id="cd16461">
    <property type="entry name" value="RING-H2_EL5-like"/>
    <property type="match status" value="1"/>
</dbReference>
<keyword evidence="8" id="KW-0862">Zinc</keyword>
<keyword evidence="5" id="KW-0479">Metal-binding</keyword>
<dbReference type="PROSITE" id="PS50089">
    <property type="entry name" value="ZF_RING_2"/>
    <property type="match status" value="1"/>
</dbReference>
<keyword evidence="4" id="KW-0808">Transferase</keyword>
<dbReference type="UniPathway" id="UPA00143"/>
<dbReference type="Gene3D" id="3.30.40.10">
    <property type="entry name" value="Zinc/RING finger domain, C3HC4 (zinc finger)"/>
    <property type="match status" value="1"/>
</dbReference>
<dbReference type="InterPro" id="IPR013083">
    <property type="entry name" value="Znf_RING/FYVE/PHD"/>
</dbReference>
<reference evidence="12 13" key="1">
    <citation type="journal article" date="2012" name="Nat. Biotechnol.">
        <title>Draft genome sequence of pigeonpea (Cajanus cajan), an orphan legume crop of resource-poor farmers.</title>
        <authorList>
            <person name="Varshney R.K."/>
            <person name="Chen W."/>
            <person name="Li Y."/>
            <person name="Bharti A.K."/>
            <person name="Saxena R.K."/>
            <person name="Schlueter J.A."/>
            <person name="Donoghue M.T."/>
            <person name="Azam S."/>
            <person name="Fan G."/>
            <person name="Whaley A.M."/>
            <person name="Farmer A.D."/>
            <person name="Sheridan J."/>
            <person name="Iwata A."/>
            <person name="Tuteja R."/>
            <person name="Penmetsa R.V."/>
            <person name="Wu W."/>
            <person name="Upadhyaya H.D."/>
            <person name="Yang S.P."/>
            <person name="Shah T."/>
            <person name="Saxena K.B."/>
            <person name="Michael T."/>
            <person name="McCombie W.R."/>
            <person name="Yang B."/>
            <person name="Zhang G."/>
            <person name="Yang H."/>
            <person name="Wang J."/>
            <person name="Spillane C."/>
            <person name="Cook D.R."/>
            <person name="May G.D."/>
            <person name="Xu X."/>
            <person name="Jackson S.A."/>
        </authorList>
    </citation>
    <scope>NUCLEOTIDE SEQUENCE [LARGE SCALE GENOMIC DNA]</scope>
    <source>
        <strain evidence="13">cv. Asha</strain>
    </source>
</reference>
<dbReference type="PANTHER" id="PTHR46913">
    <property type="entry name" value="RING-H2 FINGER PROTEIN ATL16"/>
    <property type="match status" value="1"/>
</dbReference>
<gene>
    <name evidence="12" type="ORF">KK1_019964</name>
</gene>
<dbReference type="GO" id="GO:0061630">
    <property type="term" value="F:ubiquitin protein ligase activity"/>
    <property type="evidence" value="ECO:0007669"/>
    <property type="project" value="UniProtKB-EC"/>
</dbReference>
<evidence type="ECO:0000259" key="11">
    <source>
        <dbReference type="PROSITE" id="PS50089"/>
    </source>
</evidence>
<dbReference type="InterPro" id="IPR044600">
    <property type="entry name" value="ATL1/ATL16-like"/>
</dbReference>
<name>A0A151U8Y5_CAJCA</name>
<dbReference type="Gramene" id="C.cajan_19399.t">
    <property type="protein sequence ID" value="C.cajan_19399.t.cds1"/>
    <property type="gene ID" value="C.cajan_19399"/>
</dbReference>
<dbReference type="SUPFAM" id="SSF57850">
    <property type="entry name" value="RING/U-box"/>
    <property type="match status" value="1"/>
</dbReference>
<dbReference type="EC" id="2.3.2.27" evidence="3"/>
<keyword evidence="10" id="KW-0812">Transmembrane</keyword>
<evidence type="ECO:0000256" key="7">
    <source>
        <dbReference type="ARBA" id="ARBA00022786"/>
    </source>
</evidence>